<dbReference type="InterPro" id="IPR011011">
    <property type="entry name" value="Znf_FYVE_PHD"/>
</dbReference>
<dbReference type="GO" id="GO:0008270">
    <property type="term" value="F:zinc ion binding"/>
    <property type="evidence" value="ECO:0007669"/>
    <property type="project" value="UniProtKB-KW"/>
</dbReference>
<reference evidence="9 10" key="1">
    <citation type="submission" date="2020-09" db="EMBL/GenBank/DDBJ databases">
        <title>De no assembly of potato wild relative species, Solanum commersonii.</title>
        <authorList>
            <person name="Cho K."/>
        </authorList>
    </citation>
    <scope>NUCLEOTIDE SEQUENCE [LARGE SCALE GENOMIC DNA]</scope>
    <source>
        <strain evidence="9">LZ3.2</strain>
        <tissue evidence="9">Leaf</tissue>
    </source>
</reference>
<dbReference type="GO" id="GO:0005524">
    <property type="term" value="F:ATP binding"/>
    <property type="evidence" value="ECO:0007669"/>
    <property type="project" value="InterPro"/>
</dbReference>
<keyword evidence="2" id="KW-0479">Metal-binding</keyword>
<name>A0A9J5ZVM9_SOLCO</name>
<dbReference type="SMART" id="SM00487">
    <property type="entry name" value="DEXDc"/>
    <property type="match status" value="1"/>
</dbReference>
<dbReference type="InterPro" id="IPR019787">
    <property type="entry name" value="Znf_PHD-finger"/>
</dbReference>
<dbReference type="Gene3D" id="3.40.50.10810">
    <property type="entry name" value="Tandem AAA-ATPase domain"/>
    <property type="match status" value="2"/>
</dbReference>
<proteinExistence type="inferred from homology"/>
<evidence type="ECO:0000256" key="6">
    <source>
        <dbReference type="PROSITE-ProRule" id="PRU00175"/>
    </source>
</evidence>
<dbReference type="Gene3D" id="3.40.50.300">
    <property type="entry name" value="P-loop containing nucleotide triphosphate hydrolases"/>
    <property type="match status" value="1"/>
</dbReference>
<protein>
    <recommendedName>
        <fullName evidence="11">E3 ubiquitin-protein ligase SHPRH</fullName>
    </recommendedName>
</protein>
<dbReference type="Proteomes" id="UP000824120">
    <property type="component" value="Chromosome 3"/>
</dbReference>
<dbReference type="InterPro" id="IPR019786">
    <property type="entry name" value="Zinc_finger_PHD-type_CS"/>
</dbReference>
<feature type="domain" description="RING-type" evidence="7">
    <location>
        <begin position="1484"/>
        <end position="1534"/>
    </location>
</feature>
<keyword evidence="4" id="KW-0378">Hydrolase</keyword>
<feature type="domain" description="Helicase C-terminal" evidence="8">
    <location>
        <begin position="1579"/>
        <end position="1755"/>
    </location>
</feature>
<dbReference type="SUPFAM" id="SSF57850">
    <property type="entry name" value="RING/U-box"/>
    <property type="match status" value="1"/>
</dbReference>
<dbReference type="InterPro" id="IPR017907">
    <property type="entry name" value="Znf_RING_CS"/>
</dbReference>
<dbReference type="SUPFAM" id="SSF52540">
    <property type="entry name" value="P-loop containing nucleoside triphosphate hydrolases"/>
    <property type="match status" value="2"/>
</dbReference>
<keyword evidence="5" id="KW-0862">Zinc</keyword>
<dbReference type="InterPro" id="IPR001650">
    <property type="entry name" value="Helicase_C-like"/>
</dbReference>
<evidence type="ECO:0000256" key="4">
    <source>
        <dbReference type="ARBA" id="ARBA00022801"/>
    </source>
</evidence>
<dbReference type="Pfam" id="PF00176">
    <property type="entry name" value="SNF2-rel_dom"/>
    <property type="match status" value="1"/>
</dbReference>
<dbReference type="PROSITE" id="PS01359">
    <property type="entry name" value="ZF_PHD_1"/>
    <property type="match status" value="1"/>
</dbReference>
<evidence type="ECO:0000256" key="5">
    <source>
        <dbReference type="ARBA" id="ARBA00022833"/>
    </source>
</evidence>
<gene>
    <name evidence="9" type="ORF">H5410_016158</name>
</gene>
<dbReference type="SMART" id="SM00490">
    <property type="entry name" value="HELICc"/>
    <property type="match status" value="1"/>
</dbReference>
<dbReference type="PROSITE" id="PS51194">
    <property type="entry name" value="HELICASE_CTER"/>
    <property type="match status" value="1"/>
</dbReference>
<dbReference type="GO" id="GO:0016787">
    <property type="term" value="F:hydrolase activity"/>
    <property type="evidence" value="ECO:0007669"/>
    <property type="project" value="UniProtKB-KW"/>
</dbReference>
<dbReference type="SUPFAM" id="SSF57903">
    <property type="entry name" value="FYVE/PHD zinc finger"/>
    <property type="match status" value="1"/>
</dbReference>
<dbReference type="InterPro" id="IPR048686">
    <property type="entry name" value="SHPRH_helical_1st"/>
</dbReference>
<evidence type="ECO:0000259" key="7">
    <source>
        <dbReference type="PROSITE" id="PS50089"/>
    </source>
</evidence>
<sequence>MGRRKSKPNRSVGILEGGVPKGKLNLKTDAGTAEKDESFAVDVPFFVEIDRSNWLSDQHMDISEIVLSDLNVSDEFGNYVLDEEFYRDSRYLLRFRVSNVNDHLTRIKLGHWPVLSATGICLEIVAKQEKEGLEEKVVLVEGSFDGPDECISGLVHLASLKFFTLRPVIVPSCLASIRIRVEILKSAFDACESLLDTSRQLWKKSMMNVMAWLRPEVVTAEARYGYQVAAPADIGLASGLDESSSAARKLSRFDVASFYEAIKPSKEEPMLDDDLPGLLPKLRPYQRRAAYWMVQREKRNSDGSLQSKINHFISPLCMPLSLIDTSITIYYNPFGGNVSLRPESAPPVVPGGILADEMGLGKTVELLACIFTHQVASSFIGNFTGEFLCDEGQKNSLKRLKRERVECICGSVSESIRYKGLWVQCDACDAWQHADCVGYSANKRYKNSKAILTEQQLTGNMHKHAKRKNGVEIVEMEDGYICQPCSELIQACVAPVSSGATLIVCPAPILPQWHAEIVRHTSPGAMKTCIYEGVRNNSLSQTPLPDINELLNANIVLTTYDVLKEDLSHDSDRHEGDRRALRFEKRRCLKPLLLVKFQSPFVLLSFLLFCLWKLGGKQNNALKSTYNTCLEDHRYPVIPTLLTRILWWRICLDEAQMVENNAAAATEMALRLHGVHRWCITGTPIQRKLDDLFGLLRFLNASPFYTLRWWTDVIRDPYERGDSRAMTFTHDFFKHLMWRSSKVHVADELQLPPQEECVSWLSLSPIEEHFYQRQHDTCVNDARELIGSLKNDIYKRKIPGSQLEDAASDVVITNIEAAKLFNSLLKLRQACCHPQVGSSGLRSLQQSPMTMEEILSVLVSKTKVEGEEALRRLVVALNALAGIAIINQNYTQAVSLYQEALALAEDHFEDFRLDPLLNIHITHNLSEVLPLSSDSLQKLECACGSTRCEVSNIEDAEESDKGALFREDKVKEESLLLTNSDGPSNLMSNSLENDSVDENSVNRLNFLSKCTMTIACEKLKEKFLSVFNLKLAGAQQEFKKSYDQVCNAFSDRKNQYTAWWLEALHHIEQNKDSSNELIRKIGEAVSGTLNTSRASKVASCHCISCFQFVSEPWGEVLFVKEPRKTVVVCVCTAEPLINCDNCSDLEESELGDANAYFGFTKVTVQAFSFEHVTYEPLVNFHSITALKIYIQSGLGSLESSRESLLVKLLEIDQTMGNPRKEDIARVRYCPKCYADSEGVLCVHCELNDLFQVYEARLFRLNKGKSGEVITSAEEAVDLQKKKSQLNRFYTTLARTDRNSGSATIEYEDFGKKRDFENIVVSKAPSDLEVVLVLIKSNSRGLLDAEGASAARKQLQLLEGMRKEYAQARLLATAQAHVLRAHDEIMMATSRLRLKEDENDKSIDALDPGELDAANAEWSSEKFLFLSSLSRIKGQLRYLKGLVQSKQTNHLASSENSNVTQATIVAAAHAEEKKEYQVIIEEDTCPVCQEKLNNQKMVFQCGHVICCNCLFAMTEKRLALHGKPQVSWLMCPTCRQHTDCRNIAYAVDRRNMSCPSSSVVSENSEASTNVQGSYSTKIEAVTRRILWITSTNPVAKVLVFSSWNDVLDVLEHAFAANNITFVRMKGGRKSHVAISQFRGHNNNVEENGKRHVGQPETRSIQVLLLLIQHGANGLNLLEAQHVILVEPLLNPAAEAQAIGRVHRIGQAHKTLVHRFIVKDTVEESIYKLNKSRNTDSFVSGNRKNQDQPILTLRDVESLFRVAPTPSTDEEATESLTHFPPSVAAAIAAERRLREQTSGQEPRRIVE</sequence>
<keyword evidence="3 6" id="KW-0863">Zinc-finger</keyword>
<dbReference type="CDD" id="cd18070">
    <property type="entry name" value="DEXQc_SHPRH"/>
    <property type="match status" value="1"/>
</dbReference>
<dbReference type="InterPro" id="IPR001841">
    <property type="entry name" value="Znf_RING"/>
</dbReference>
<evidence type="ECO:0008006" key="11">
    <source>
        <dbReference type="Google" id="ProtNLM"/>
    </source>
</evidence>
<keyword evidence="10" id="KW-1185">Reference proteome</keyword>
<dbReference type="PROSITE" id="PS00518">
    <property type="entry name" value="ZF_RING_1"/>
    <property type="match status" value="1"/>
</dbReference>
<accession>A0A9J5ZVM9</accession>
<evidence type="ECO:0000313" key="9">
    <source>
        <dbReference type="EMBL" id="KAG5616334.1"/>
    </source>
</evidence>
<dbReference type="InterPro" id="IPR001965">
    <property type="entry name" value="Znf_PHD"/>
</dbReference>
<dbReference type="PANTHER" id="PTHR45865">
    <property type="entry name" value="E3 UBIQUITIN-PROTEIN LIGASE SHPRH FAMILY MEMBER"/>
    <property type="match status" value="1"/>
</dbReference>
<dbReference type="Gene3D" id="3.30.40.10">
    <property type="entry name" value="Zinc/RING finger domain, C3HC4 (zinc finger)"/>
    <property type="match status" value="2"/>
</dbReference>
<dbReference type="Pfam" id="PF13445">
    <property type="entry name" value="zf-RING_UBOX"/>
    <property type="match status" value="1"/>
</dbReference>
<dbReference type="SMART" id="SM00249">
    <property type="entry name" value="PHD"/>
    <property type="match status" value="2"/>
</dbReference>
<evidence type="ECO:0000259" key="8">
    <source>
        <dbReference type="PROSITE" id="PS51194"/>
    </source>
</evidence>
<dbReference type="Pfam" id="PF00271">
    <property type="entry name" value="Helicase_C"/>
    <property type="match status" value="1"/>
</dbReference>
<evidence type="ECO:0000313" key="10">
    <source>
        <dbReference type="Proteomes" id="UP000824120"/>
    </source>
</evidence>
<evidence type="ECO:0000256" key="2">
    <source>
        <dbReference type="ARBA" id="ARBA00022723"/>
    </source>
</evidence>
<dbReference type="Pfam" id="PF00628">
    <property type="entry name" value="PHD"/>
    <property type="match status" value="1"/>
</dbReference>
<dbReference type="CDD" id="cd18793">
    <property type="entry name" value="SF2_C_SNF"/>
    <property type="match status" value="1"/>
</dbReference>
<dbReference type="OrthoDB" id="423559at2759"/>
<comment type="caution">
    <text evidence="9">The sequence shown here is derived from an EMBL/GenBank/DDBJ whole genome shotgun (WGS) entry which is preliminary data.</text>
</comment>
<organism evidence="9 10">
    <name type="scientific">Solanum commersonii</name>
    <name type="common">Commerson's wild potato</name>
    <name type="synonym">Commerson's nightshade</name>
    <dbReference type="NCBI Taxonomy" id="4109"/>
    <lineage>
        <taxon>Eukaryota</taxon>
        <taxon>Viridiplantae</taxon>
        <taxon>Streptophyta</taxon>
        <taxon>Embryophyta</taxon>
        <taxon>Tracheophyta</taxon>
        <taxon>Spermatophyta</taxon>
        <taxon>Magnoliopsida</taxon>
        <taxon>eudicotyledons</taxon>
        <taxon>Gunneridae</taxon>
        <taxon>Pentapetalae</taxon>
        <taxon>asterids</taxon>
        <taxon>lamiids</taxon>
        <taxon>Solanales</taxon>
        <taxon>Solanaceae</taxon>
        <taxon>Solanoideae</taxon>
        <taxon>Solaneae</taxon>
        <taxon>Solanum</taxon>
    </lineage>
</organism>
<dbReference type="InterPro" id="IPR038718">
    <property type="entry name" value="SNF2-like_sf"/>
</dbReference>
<dbReference type="Pfam" id="PF21325">
    <property type="entry name" value="SHPRH_helical-1st"/>
    <property type="match status" value="1"/>
</dbReference>
<dbReference type="PANTHER" id="PTHR45865:SF1">
    <property type="entry name" value="E3 UBIQUITIN-PROTEIN LIGASE SHPRH"/>
    <property type="match status" value="1"/>
</dbReference>
<dbReference type="InterPro" id="IPR052583">
    <property type="entry name" value="ATP-helicase/E3_Ub-Ligase"/>
</dbReference>
<dbReference type="InterPro" id="IPR027370">
    <property type="entry name" value="Znf-RING_euk"/>
</dbReference>
<comment type="similarity">
    <text evidence="1">Belongs to the SNF2/RAD54 helicase family. RAD16 subfamily.</text>
</comment>
<dbReference type="PROSITE" id="PS50089">
    <property type="entry name" value="ZF_RING_2"/>
    <property type="match status" value="1"/>
</dbReference>
<dbReference type="InterPro" id="IPR014001">
    <property type="entry name" value="Helicase_ATP-bd"/>
</dbReference>
<evidence type="ECO:0000256" key="1">
    <source>
        <dbReference type="ARBA" id="ARBA00008438"/>
    </source>
</evidence>
<dbReference type="EMBL" id="JACXVP010000003">
    <property type="protein sequence ID" value="KAG5616334.1"/>
    <property type="molecule type" value="Genomic_DNA"/>
</dbReference>
<dbReference type="InterPro" id="IPR049730">
    <property type="entry name" value="SNF2/RAD54-like_C"/>
</dbReference>
<dbReference type="InterPro" id="IPR027417">
    <property type="entry name" value="P-loop_NTPase"/>
</dbReference>
<dbReference type="InterPro" id="IPR013083">
    <property type="entry name" value="Znf_RING/FYVE/PHD"/>
</dbReference>
<dbReference type="InterPro" id="IPR000330">
    <property type="entry name" value="SNF2_N"/>
</dbReference>
<evidence type="ECO:0000256" key="3">
    <source>
        <dbReference type="ARBA" id="ARBA00022771"/>
    </source>
</evidence>
<dbReference type="SMART" id="SM00184">
    <property type="entry name" value="RING"/>
    <property type="match status" value="1"/>
</dbReference>